<evidence type="ECO:0000313" key="13">
    <source>
        <dbReference type="EMBL" id="KAK0624433.1"/>
    </source>
</evidence>
<feature type="region of interest" description="Disordered" evidence="10">
    <location>
        <begin position="20"/>
        <end position="41"/>
    </location>
</feature>
<feature type="transmembrane region" description="Helical" evidence="11">
    <location>
        <begin position="184"/>
        <end position="205"/>
    </location>
</feature>
<feature type="transmembrane region" description="Helical" evidence="11">
    <location>
        <begin position="135"/>
        <end position="164"/>
    </location>
</feature>
<sequence>MPQTQRRATLASRLRFKRRRRAENSAHRSSMSTSELTKTRRGSCIEGETDYQPVNWKRLFLRPKYLIIWLVLIVIIVLTAIITIHHHEVVERLLPFSKHVRELPAGWLIPIFILIVISFPPLFGHEIIALLCGVVYGLGVGFAIVAAGTFIGEIGTWFAFQYLLRKKCEKAERTNLNYGALARLARRGGFTIIFIIRFSAIPSHFSTAVFSTCGVNFWAFAIACFLTLPKQIFLVYLGVLLVTPKPDHTKNIVYAIAFVITIFMAFYIWYKMRQIKRNLLEEQGARRARRRIEESVTTVTLKNDSASASMSSSPGMLTPEERPGREADDAWLLAGQPRADEGSDTGAQEEGIESFRLREVRPFREGEAPPKYEPEMPARVFSLKDRGMTSMARPWGRV</sequence>
<feature type="transmembrane region" description="Helical" evidence="11">
    <location>
        <begin position="105"/>
        <end position="123"/>
    </location>
</feature>
<protein>
    <recommendedName>
        <fullName evidence="4">Golgi apparatus membrane protein TVP38</fullName>
    </recommendedName>
    <alternativeName>
        <fullName evidence="5">Golgi apparatus membrane protein tvp38</fullName>
    </alternativeName>
</protein>
<keyword evidence="6 11" id="KW-0812">Transmembrane</keyword>
<dbReference type="InterPro" id="IPR032816">
    <property type="entry name" value="VTT_dom"/>
</dbReference>
<evidence type="ECO:0000256" key="7">
    <source>
        <dbReference type="ARBA" id="ARBA00022989"/>
    </source>
</evidence>
<feature type="transmembrane region" description="Helical" evidence="11">
    <location>
        <begin position="65"/>
        <end position="84"/>
    </location>
</feature>
<evidence type="ECO:0000256" key="1">
    <source>
        <dbReference type="ARBA" id="ARBA00002978"/>
    </source>
</evidence>
<keyword evidence="8" id="KW-0333">Golgi apparatus</keyword>
<evidence type="ECO:0000256" key="2">
    <source>
        <dbReference type="ARBA" id="ARBA00004653"/>
    </source>
</evidence>
<proteinExistence type="inferred from homology"/>
<feature type="transmembrane region" description="Helical" evidence="11">
    <location>
        <begin position="252"/>
        <end position="270"/>
    </location>
</feature>
<evidence type="ECO:0000256" key="10">
    <source>
        <dbReference type="SAM" id="MobiDB-lite"/>
    </source>
</evidence>
<dbReference type="Pfam" id="PF09335">
    <property type="entry name" value="VTT_dom"/>
    <property type="match status" value="1"/>
</dbReference>
<keyword evidence="14" id="KW-1185">Reference proteome</keyword>
<comment type="caution">
    <text evidence="13">The sequence shown here is derived from an EMBL/GenBank/DDBJ whole genome shotgun (WGS) entry which is preliminary data.</text>
</comment>
<dbReference type="GO" id="GO:0000139">
    <property type="term" value="C:Golgi membrane"/>
    <property type="evidence" value="ECO:0007669"/>
    <property type="project" value="UniProtKB-SubCell"/>
</dbReference>
<feature type="compositionally biased region" description="Basic and acidic residues" evidence="10">
    <location>
        <begin position="353"/>
        <end position="379"/>
    </location>
</feature>
<evidence type="ECO:0000313" key="14">
    <source>
        <dbReference type="Proteomes" id="UP001175000"/>
    </source>
</evidence>
<name>A0AA39WZD0_9PEZI</name>
<evidence type="ECO:0000256" key="5">
    <source>
        <dbReference type="ARBA" id="ARBA00020673"/>
    </source>
</evidence>
<evidence type="ECO:0000256" key="4">
    <source>
        <dbReference type="ARBA" id="ARBA00013533"/>
    </source>
</evidence>
<keyword evidence="7 11" id="KW-1133">Transmembrane helix</keyword>
<feature type="transmembrane region" description="Helical" evidence="11">
    <location>
        <begin position="217"/>
        <end position="240"/>
    </location>
</feature>
<dbReference type="PANTHER" id="PTHR47549:SF2">
    <property type="entry name" value="GOLGI APPARATUS MEMBRANE PROTEIN TVP38"/>
    <property type="match status" value="1"/>
</dbReference>
<accession>A0AA39WZD0</accession>
<evidence type="ECO:0000256" key="8">
    <source>
        <dbReference type="ARBA" id="ARBA00023034"/>
    </source>
</evidence>
<keyword evidence="9 11" id="KW-0472">Membrane</keyword>
<dbReference type="PANTHER" id="PTHR47549">
    <property type="entry name" value="GOLGI APPARATUS MEMBRANE PROTEIN TVP38-RELATED"/>
    <property type="match status" value="1"/>
</dbReference>
<evidence type="ECO:0000256" key="6">
    <source>
        <dbReference type="ARBA" id="ARBA00022692"/>
    </source>
</evidence>
<comment type="similarity">
    <text evidence="3">Belongs to the TVP38/TMEM64 family.</text>
</comment>
<feature type="domain" description="VTT" evidence="12">
    <location>
        <begin position="125"/>
        <end position="239"/>
    </location>
</feature>
<gene>
    <name evidence="13" type="ORF">B0T14DRAFT_583919</name>
</gene>
<dbReference type="AlphaFoldDB" id="A0AA39WZD0"/>
<comment type="function">
    <text evidence="1">Golgi membrane protein involved in vesicular trafficking and spindle migration.</text>
</comment>
<dbReference type="Proteomes" id="UP001175000">
    <property type="component" value="Unassembled WGS sequence"/>
</dbReference>
<dbReference type="InterPro" id="IPR051076">
    <property type="entry name" value="Golgi_membrane_TVP38/TMEM64"/>
</dbReference>
<evidence type="ECO:0000259" key="12">
    <source>
        <dbReference type="Pfam" id="PF09335"/>
    </source>
</evidence>
<reference evidence="13" key="1">
    <citation type="submission" date="2023-06" db="EMBL/GenBank/DDBJ databases">
        <title>Genome-scale phylogeny and comparative genomics of the fungal order Sordariales.</title>
        <authorList>
            <consortium name="Lawrence Berkeley National Laboratory"/>
            <person name="Hensen N."/>
            <person name="Bonometti L."/>
            <person name="Westerberg I."/>
            <person name="Brannstrom I.O."/>
            <person name="Guillou S."/>
            <person name="Cros-Aarteil S."/>
            <person name="Calhoun S."/>
            <person name="Haridas S."/>
            <person name="Kuo A."/>
            <person name="Mondo S."/>
            <person name="Pangilinan J."/>
            <person name="Riley R."/>
            <person name="Labutti K."/>
            <person name="Andreopoulos B."/>
            <person name="Lipzen A."/>
            <person name="Chen C."/>
            <person name="Yanf M."/>
            <person name="Daum C."/>
            <person name="Ng V."/>
            <person name="Clum A."/>
            <person name="Steindorff A."/>
            <person name="Ohm R."/>
            <person name="Martin F."/>
            <person name="Silar P."/>
            <person name="Natvig D."/>
            <person name="Lalanne C."/>
            <person name="Gautier V."/>
            <person name="Ament-Velasquez S.L."/>
            <person name="Kruys A."/>
            <person name="Hutchinson M.I."/>
            <person name="Powell A.J."/>
            <person name="Barry K."/>
            <person name="Miller A.N."/>
            <person name="Grigoriev I.V."/>
            <person name="Debuchy R."/>
            <person name="Gladieux P."/>
            <person name="Thoren M.H."/>
            <person name="Johannesson H."/>
        </authorList>
    </citation>
    <scope>NUCLEOTIDE SEQUENCE</scope>
    <source>
        <strain evidence="13">CBS 606.72</strain>
    </source>
</reference>
<dbReference type="EMBL" id="JAULSU010000003">
    <property type="protein sequence ID" value="KAK0624433.1"/>
    <property type="molecule type" value="Genomic_DNA"/>
</dbReference>
<organism evidence="13 14">
    <name type="scientific">Immersiella caudata</name>
    <dbReference type="NCBI Taxonomy" id="314043"/>
    <lineage>
        <taxon>Eukaryota</taxon>
        <taxon>Fungi</taxon>
        <taxon>Dikarya</taxon>
        <taxon>Ascomycota</taxon>
        <taxon>Pezizomycotina</taxon>
        <taxon>Sordariomycetes</taxon>
        <taxon>Sordariomycetidae</taxon>
        <taxon>Sordariales</taxon>
        <taxon>Lasiosphaeriaceae</taxon>
        <taxon>Immersiella</taxon>
    </lineage>
</organism>
<evidence type="ECO:0000256" key="11">
    <source>
        <dbReference type="SAM" id="Phobius"/>
    </source>
</evidence>
<feature type="region of interest" description="Disordered" evidence="10">
    <location>
        <begin position="337"/>
        <end position="379"/>
    </location>
</feature>
<feature type="compositionally biased region" description="Polar residues" evidence="10">
    <location>
        <begin position="27"/>
        <end position="36"/>
    </location>
</feature>
<evidence type="ECO:0000256" key="3">
    <source>
        <dbReference type="ARBA" id="ARBA00008640"/>
    </source>
</evidence>
<evidence type="ECO:0000256" key="9">
    <source>
        <dbReference type="ARBA" id="ARBA00023136"/>
    </source>
</evidence>
<feature type="region of interest" description="Disordered" evidence="10">
    <location>
        <begin position="303"/>
        <end position="324"/>
    </location>
</feature>
<comment type="subcellular location">
    <subcellularLocation>
        <location evidence="2">Golgi apparatus membrane</location>
        <topology evidence="2">Multi-pass membrane protein</topology>
    </subcellularLocation>
</comment>